<sequence length="48" mass="5444">MGFEPTRQLLDRLPDFESGSFNQLRHLSALAPRRESYIITNAGPEKSP</sequence>
<evidence type="ECO:0000313" key="2">
    <source>
        <dbReference type="Proteomes" id="UP000503399"/>
    </source>
</evidence>
<organism evidence="1 2">
    <name type="scientific">Candidatus Hydrogenisulfobacillus filiaventi</name>
    <dbReference type="NCBI Taxonomy" id="2707344"/>
    <lineage>
        <taxon>Bacteria</taxon>
        <taxon>Bacillati</taxon>
        <taxon>Bacillota</taxon>
        <taxon>Clostridia</taxon>
        <taxon>Eubacteriales</taxon>
        <taxon>Clostridiales Family XVII. Incertae Sedis</taxon>
        <taxon>Candidatus Hydrogenisulfobacillus</taxon>
    </lineage>
</organism>
<dbReference type="EMBL" id="LR778114">
    <property type="protein sequence ID" value="CAB1130166.1"/>
    <property type="molecule type" value="Genomic_DNA"/>
</dbReference>
<protein>
    <submittedName>
        <fullName evidence="1">Uncharacterized protein</fullName>
    </submittedName>
</protein>
<dbReference type="AlphaFoldDB" id="A0A6F8ZKH1"/>
<gene>
    <name evidence="1" type="ORF">R50_2677</name>
</gene>
<accession>A0A6F8ZKH1</accession>
<keyword evidence="2" id="KW-1185">Reference proteome</keyword>
<dbReference type="Proteomes" id="UP000503399">
    <property type="component" value="Chromosome"/>
</dbReference>
<dbReference type="KEGG" id="hfv:R50_2677"/>
<name>A0A6F8ZKH1_9FIRM</name>
<evidence type="ECO:0000313" key="1">
    <source>
        <dbReference type="EMBL" id="CAB1130166.1"/>
    </source>
</evidence>
<proteinExistence type="predicted"/>
<reference evidence="1 2" key="1">
    <citation type="submission" date="2020-02" db="EMBL/GenBank/DDBJ databases">
        <authorList>
            <person name="Hogendoorn C."/>
        </authorList>
    </citation>
    <scope>NUCLEOTIDE SEQUENCE [LARGE SCALE GENOMIC DNA]</scope>
    <source>
        <strain evidence="1">R501</strain>
    </source>
</reference>